<comment type="subcellular location">
    <subcellularLocation>
        <location evidence="1">Membrane</location>
        <topology evidence="1">Single-pass type I membrane protein</topology>
    </subcellularLocation>
</comment>
<evidence type="ECO:0000256" key="6">
    <source>
        <dbReference type="ARBA" id="ARBA00023170"/>
    </source>
</evidence>
<keyword evidence="5 9" id="KW-0472">Membrane</keyword>
<evidence type="ECO:0000256" key="5">
    <source>
        <dbReference type="ARBA" id="ARBA00023136"/>
    </source>
</evidence>
<feature type="region of interest" description="Disordered" evidence="8">
    <location>
        <begin position="346"/>
        <end position="372"/>
    </location>
</feature>
<feature type="chain" id="PRO_5046180052" evidence="10">
    <location>
        <begin position="26"/>
        <end position="910"/>
    </location>
</feature>
<dbReference type="Pfam" id="PF08357">
    <property type="entry name" value="SEFIR"/>
    <property type="match status" value="1"/>
</dbReference>
<dbReference type="PANTHER" id="PTHR15583:SF7">
    <property type="entry name" value="INTERLEUKIN CYTOKINE RECEPTOR-RELATED PROTEIN 2"/>
    <property type="match status" value="1"/>
</dbReference>
<feature type="signal peptide" evidence="10">
    <location>
        <begin position="1"/>
        <end position="25"/>
    </location>
</feature>
<dbReference type="GeneID" id="101849802"/>
<evidence type="ECO:0000256" key="7">
    <source>
        <dbReference type="ARBA" id="ARBA00023180"/>
    </source>
</evidence>
<reference evidence="13" key="1">
    <citation type="submission" date="2025-08" db="UniProtKB">
        <authorList>
            <consortium name="RefSeq"/>
        </authorList>
    </citation>
    <scope>IDENTIFICATION</scope>
</reference>
<evidence type="ECO:0000256" key="9">
    <source>
        <dbReference type="SAM" id="Phobius"/>
    </source>
</evidence>
<dbReference type="InterPro" id="IPR013568">
    <property type="entry name" value="SEFIR_dom"/>
</dbReference>
<dbReference type="InterPro" id="IPR039465">
    <property type="entry name" value="IL-17_rcpt-like"/>
</dbReference>
<evidence type="ECO:0000313" key="12">
    <source>
        <dbReference type="Proteomes" id="UP000694888"/>
    </source>
</evidence>
<dbReference type="RefSeq" id="XP_005110896.1">
    <property type="nucleotide sequence ID" value="XM_005110839.3"/>
</dbReference>
<feature type="compositionally biased region" description="Low complexity" evidence="8">
    <location>
        <begin position="346"/>
        <end position="368"/>
    </location>
</feature>
<evidence type="ECO:0000313" key="13">
    <source>
        <dbReference type="RefSeq" id="XP_005110896.1"/>
    </source>
</evidence>
<gene>
    <name evidence="13" type="primary">LOC101849802</name>
</gene>
<protein>
    <submittedName>
        <fullName evidence="13">Uncharacterized protein LOC101849802</fullName>
    </submittedName>
</protein>
<name>A0ABM0K7W7_APLCA</name>
<keyword evidence="6" id="KW-0675">Receptor</keyword>
<evidence type="ECO:0000256" key="1">
    <source>
        <dbReference type="ARBA" id="ARBA00004479"/>
    </source>
</evidence>
<evidence type="ECO:0000256" key="2">
    <source>
        <dbReference type="ARBA" id="ARBA00022692"/>
    </source>
</evidence>
<evidence type="ECO:0000256" key="3">
    <source>
        <dbReference type="ARBA" id="ARBA00022729"/>
    </source>
</evidence>
<dbReference type="PANTHER" id="PTHR15583">
    <property type="entry name" value="INTERLEUKIN-17 RECEPTOR"/>
    <property type="match status" value="1"/>
</dbReference>
<feature type="domain" description="SEFIR" evidence="11">
    <location>
        <begin position="457"/>
        <end position="630"/>
    </location>
</feature>
<keyword evidence="2 9" id="KW-0812">Transmembrane</keyword>
<feature type="compositionally biased region" description="Basic and acidic residues" evidence="8">
    <location>
        <begin position="825"/>
        <end position="834"/>
    </location>
</feature>
<feature type="transmembrane region" description="Helical" evidence="9">
    <location>
        <begin position="381"/>
        <end position="403"/>
    </location>
</feature>
<dbReference type="Pfam" id="PF23608">
    <property type="entry name" value="Ig_ILCR1"/>
    <property type="match status" value="1"/>
</dbReference>
<organism evidence="12 13">
    <name type="scientific">Aplysia californica</name>
    <name type="common">California sea hare</name>
    <dbReference type="NCBI Taxonomy" id="6500"/>
    <lineage>
        <taxon>Eukaryota</taxon>
        <taxon>Metazoa</taxon>
        <taxon>Spiralia</taxon>
        <taxon>Lophotrochozoa</taxon>
        <taxon>Mollusca</taxon>
        <taxon>Gastropoda</taxon>
        <taxon>Heterobranchia</taxon>
        <taxon>Euthyneura</taxon>
        <taxon>Tectipleura</taxon>
        <taxon>Aplysiida</taxon>
        <taxon>Aplysioidea</taxon>
        <taxon>Aplysiidae</taxon>
        <taxon>Aplysia</taxon>
    </lineage>
</organism>
<keyword evidence="4 9" id="KW-1133">Transmembrane helix</keyword>
<dbReference type="InterPro" id="IPR057066">
    <property type="entry name" value="Ig_ILCR1"/>
</dbReference>
<proteinExistence type="predicted"/>
<dbReference type="Proteomes" id="UP000694888">
    <property type="component" value="Unplaced"/>
</dbReference>
<keyword evidence="12" id="KW-1185">Reference proteome</keyword>
<evidence type="ECO:0000256" key="8">
    <source>
        <dbReference type="SAM" id="MobiDB-lite"/>
    </source>
</evidence>
<dbReference type="Gene3D" id="3.40.50.11530">
    <property type="match status" value="1"/>
</dbReference>
<accession>A0ABM0K7W7</accession>
<evidence type="ECO:0000259" key="11">
    <source>
        <dbReference type="PROSITE" id="PS51534"/>
    </source>
</evidence>
<sequence>MARCPVHGALLLVLCISGLVSYVAGGPCSSFFKAFTIDNDDTESEITSSGICLEEYITSDCKSFVKSFNRSFLPSSFEDGSSVQRPASIKLNPLQNEYDSQSGKMLLPGVDIVWDSPISDSAKENLKGFVLTYWTLEGEKGSGCRLFQLDPDKMSFGKTWPKLRFSYELQYVYSNTTLTTTVYSIPTPKPGDHLNTQTFQRTEMRSSQSLPLNDKPGYWVPSVSLQAGGNGKLDVGLSLSPALYNFTEFDLKLLKRSVSEVNYFKKVVFRTQVASANKSSDHFVFEDLEADMYKLVVQPKELFPDESRQCLCWDEENDVTGERHCRLNCDSIMTGWVNLTDGYTGPTSSSSSPTTTFPSTSSSKPASSDMSVGSMKTDSTFIIVTVLVTVAVFVLVLLAVCWYKRRCQFRTCMKDLLSGKEKEKALQSLREKGPFAGPPSPEIVMSTDQKSVMPLSVKTIYVLYSEDHEDHISLVDSLANFLQVHCSCRVIYRRWCDLGPEQGGLAWVVSNINSSDLVLFVASQGAEKFLDAQLSKKVYRQRRLGPEGDLFLLGVQRLLSDGNGSCNQWDNVVPVHFGETRWCRQQMLFPLMYQLPSHLPDMVQKIHKLSPSAAKAHSVNLPLSVETLHELPDGLRLQAAISSAQQYEANNPNWFEENFGSATPILATTACISHTDSDYGSLGPMQSVSSQDVNTSDYMGSPASVFDYPPDFGLYRHPSTRSNPDMYSNALHEYGVQRPRGGGSQRMPRQQKEYVPSVFTLHSDVNDMDKVQQTGDAAGPIRPPETVSDVGTDVMSNALRNVNARHEWAAIPPSVSRTTSPASREQWRDDEMSRPWHPPQGIRPPFELSSIKPPQPCSDMSSDCMSLAFQRVNASSDAIFLDQAPRPPLEEVIEEDSFHGKEQEFDAISV</sequence>
<dbReference type="PROSITE" id="PS51534">
    <property type="entry name" value="SEFIR"/>
    <property type="match status" value="1"/>
</dbReference>
<evidence type="ECO:0000256" key="10">
    <source>
        <dbReference type="SAM" id="SignalP"/>
    </source>
</evidence>
<evidence type="ECO:0000256" key="4">
    <source>
        <dbReference type="ARBA" id="ARBA00022989"/>
    </source>
</evidence>
<keyword evidence="7" id="KW-0325">Glycoprotein</keyword>
<feature type="region of interest" description="Disordered" evidence="8">
    <location>
        <begin position="813"/>
        <end position="839"/>
    </location>
</feature>
<keyword evidence="3 10" id="KW-0732">Signal</keyword>